<dbReference type="RefSeq" id="WP_084425399.1">
    <property type="nucleotide sequence ID" value="NZ_FWXV01000001.1"/>
</dbReference>
<proteinExistence type="predicted"/>
<dbReference type="AlphaFoldDB" id="A0A1Y5X936"/>
<dbReference type="PANTHER" id="PTHR36221">
    <property type="entry name" value="DUF742 DOMAIN-CONTAINING PROTEIN"/>
    <property type="match status" value="1"/>
</dbReference>
<name>A0A1Y5X936_KIBAR</name>
<organism evidence="2 3">
    <name type="scientific">Kibdelosporangium aridum</name>
    <dbReference type="NCBI Taxonomy" id="2030"/>
    <lineage>
        <taxon>Bacteria</taxon>
        <taxon>Bacillati</taxon>
        <taxon>Actinomycetota</taxon>
        <taxon>Actinomycetes</taxon>
        <taxon>Pseudonocardiales</taxon>
        <taxon>Pseudonocardiaceae</taxon>
        <taxon>Kibdelosporangium</taxon>
    </lineage>
</organism>
<evidence type="ECO:0000313" key="3">
    <source>
        <dbReference type="Proteomes" id="UP000192674"/>
    </source>
</evidence>
<evidence type="ECO:0000313" key="2">
    <source>
        <dbReference type="EMBL" id="SMC73655.1"/>
    </source>
</evidence>
<evidence type="ECO:0000256" key="1">
    <source>
        <dbReference type="SAM" id="MobiDB-lite"/>
    </source>
</evidence>
<dbReference type="OrthoDB" id="3637486at2"/>
<gene>
    <name evidence="2" type="ORF">SAMN05661093_01794</name>
</gene>
<dbReference type="PANTHER" id="PTHR36221:SF1">
    <property type="entry name" value="DUF742 DOMAIN-CONTAINING PROTEIN"/>
    <property type="match status" value="1"/>
</dbReference>
<dbReference type="Pfam" id="PF05331">
    <property type="entry name" value="DUF742"/>
    <property type="match status" value="1"/>
</dbReference>
<dbReference type="EMBL" id="FWXV01000001">
    <property type="protein sequence ID" value="SMC73655.1"/>
    <property type="molecule type" value="Genomic_DNA"/>
</dbReference>
<accession>A0A1Y5X936</accession>
<keyword evidence="3" id="KW-1185">Reference proteome</keyword>
<dbReference type="Proteomes" id="UP000192674">
    <property type="component" value="Unassembled WGS sequence"/>
</dbReference>
<evidence type="ECO:0008006" key="4">
    <source>
        <dbReference type="Google" id="ProtNLM"/>
    </source>
</evidence>
<protein>
    <recommendedName>
        <fullName evidence="4">DUF742 domain-containing protein</fullName>
    </recommendedName>
</protein>
<reference evidence="2 3" key="1">
    <citation type="submission" date="2017-04" db="EMBL/GenBank/DDBJ databases">
        <authorList>
            <person name="Afonso C.L."/>
            <person name="Miller P.J."/>
            <person name="Scott M.A."/>
            <person name="Spackman E."/>
            <person name="Goraichik I."/>
            <person name="Dimitrov K.M."/>
            <person name="Suarez D.L."/>
            <person name="Swayne D.E."/>
        </authorList>
    </citation>
    <scope>NUCLEOTIDE SEQUENCE [LARGE SCALE GENOMIC DNA]</scope>
    <source>
        <strain evidence="2 3">DSM 43828</strain>
    </source>
</reference>
<sequence>MGDDGRLNGLFFGGWGDYRTWADHDFQLRSSVEKVPVREENPAQDQPPTQPDMEPVIPSWEAEHAAEAIAAEEVEPRRLVRPYTRTGGRTRPAHSLELETLLSYSPGWQTDLNTLRADHRAICLACHTPQSTAELAVHLGLPLGAARVLIADVVELGLIHVHELELVGSRPSMDLLERVHAGLLRL</sequence>
<dbReference type="InterPro" id="IPR007995">
    <property type="entry name" value="DUF742"/>
</dbReference>
<feature type="region of interest" description="Disordered" evidence="1">
    <location>
        <begin position="33"/>
        <end position="55"/>
    </location>
</feature>